<comment type="cofactor">
    <cofactor evidence="1">
        <name>Mg(2+)</name>
        <dbReference type="ChEBI" id="CHEBI:18420"/>
    </cofactor>
</comment>
<comment type="caution">
    <text evidence="8">The sequence shown here is derived from an EMBL/GenBank/DDBJ whole genome shotgun (WGS) entry which is preliminary data.</text>
</comment>
<sequence>MQMPIEQTLIILKPDAVKRALVGTIIETFEKTGLKLLAAKMLQPEADVIKHHYPGTNEWISEMGQKTLSSFKQSGLDVKKLLETDDPLKLGTFVYERLITYWQEGSIIAMVWEGPHAIEIARKLRGHTIPTLAQTGSIFASYSYDSSVLSALLGRVVKTFIHASGSVEEAQREIKYWFGNTTFPKYKREVDELYLK</sequence>
<name>A0A2M7QI98_9BACT</name>
<dbReference type="Gene3D" id="3.30.70.141">
    <property type="entry name" value="Nucleoside diphosphate kinase-like domain"/>
    <property type="match status" value="1"/>
</dbReference>
<dbReference type="AlphaFoldDB" id="A0A2M7QI98"/>
<dbReference type="GO" id="GO:0004550">
    <property type="term" value="F:nucleoside diphosphate kinase activity"/>
    <property type="evidence" value="ECO:0007669"/>
    <property type="project" value="UniProtKB-EC"/>
</dbReference>
<dbReference type="InterPro" id="IPR034907">
    <property type="entry name" value="NDK-like_dom"/>
</dbReference>
<evidence type="ECO:0000256" key="4">
    <source>
        <dbReference type="ARBA" id="ARBA00022679"/>
    </source>
</evidence>
<protein>
    <recommendedName>
        <fullName evidence="3">nucleoside-diphosphate kinase</fullName>
        <ecNumber evidence="3">2.7.4.6</ecNumber>
    </recommendedName>
</protein>
<feature type="domain" description="Nucleoside diphosphate kinase-like" evidence="7">
    <location>
        <begin position="5"/>
        <end position="185"/>
    </location>
</feature>
<gene>
    <name evidence="8" type="ORF">COY87_04745</name>
</gene>
<evidence type="ECO:0000256" key="5">
    <source>
        <dbReference type="ARBA" id="ARBA00022777"/>
    </source>
</evidence>
<keyword evidence="4 8" id="KW-0808">Transferase</keyword>
<dbReference type="PROSITE" id="PS51374">
    <property type="entry name" value="NDPK_LIKE"/>
    <property type="match status" value="1"/>
</dbReference>
<dbReference type="EMBL" id="PFLI01000163">
    <property type="protein sequence ID" value="PIY71716.1"/>
    <property type="molecule type" value="Genomic_DNA"/>
</dbReference>
<organism evidence="8 9">
    <name type="scientific">Candidatus Roizmanbacteria bacterium CG_4_10_14_0_8_um_filter_33_9</name>
    <dbReference type="NCBI Taxonomy" id="1974826"/>
    <lineage>
        <taxon>Bacteria</taxon>
        <taxon>Candidatus Roizmaniibacteriota</taxon>
    </lineage>
</organism>
<comment type="similarity">
    <text evidence="2 6">Belongs to the NDK family.</text>
</comment>
<evidence type="ECO:0000313" key="8">
    <source>
        <dbReference type="EMBL" id="PIY71716.1"/>
    </source>
</evidence>
<reference evidence="9" key="1">
    <citation type="submission" date="2017-09" db="EMBL/GenBank/DDBJ databases">
        <title>Depth-based differentiation of microbial function through sediment-hosted aquifers and enrichment of novel symbionts in the deep terrestrial subsurface.</title>
        <authorList>
            <person name="Probst A.J."/>
            <person name="Ladd B."/>
            <person name="Jarett J.K."/>
            <person name="Geller-Mcgrath D.E."/>
            <person name="Sieber C.M.K."/>
            <person name="Emerson J.B."/>
            <person name="Anantharaman K."/>
            <person name="Thomas B.C."/>
            <person name="Malmstrom R."/>
            <person name="Stieglmeier M."/>
            <person name="Klingl A."/>
            <person name="Woyke T."/>
            <person name="Ryan C.M."/>
            <person name="Banfield J.F."/>
        </authorList>
    </citation>
    <scope>NUCLEOTIDE SEQUENCE [LARGE SCALE GENOMIC DNA]</scope>
</reference>
<evidence type="ECO:0000259" key="7">
    <source>
        <dbReference type="SMART" id="SM00562"/>
    </source>
</evidence>
<keyword evidence="5 8" id="KW-0418">Kinase</keyword>
<dbReference type="EC" id="2.7.4.6" evidence="3"/>
<dbReference type="Pfam" id="PF00334">
    <property type="entry name" value="NDK"/>
    <property type="match status" value="2"/>
</dbReference>
<dbReference type="Proteomes" id="UP000229401">
    <property type="component" value="Unassembled WGS sequence"/>
</dbReference>
<proteinExistence type="inferred from homology"/>
<dbReference type="PANTHER" id="PTHR11349">
    <property type="entry name" value="NUCLEOSIDE DIPHOSPHATE KINASE"/>
    <property type="match status" value="1"/>
</dbReference>
<evidence type="ECO:0000313" key="9">
    <source>
        <dbReference type="Proteomes" id="UP000229401"/>
    </source>
</evidence>
<comment type="caution">
    <text evidence="6">Lacks conserved residue(s) required for the propagation of feature annotation.</text>
</comment>
<accession>A0A2M7QI98</accession>
<evidence type="ECO:0000256" key="1">
    <source>
        <dbReference type="ARBA" id="ARBA00001946"/>
    </source>
</evidence>
<evidence type="ECO:0000256" key="2">
    <source>
        <dbReference type="ARBA" id="ARBA00008142"/>
    </source>
</evidence>
<dbReference type="InterPro" id="IPR036850">
    <property type="entry name" value="NDK-like_dom_sf"/>
</dbReference>
<dbReference type="SMART" id="SM00562">
    <property type="entry name" value="NDK"/>
    <property type="match status" value="1"/>
</dbReference>
<evidence type="ECO:0000256" key="3">
    <source>
        <dbReference type="ARBA" id="ARBA00012966"/>
    </source>
</evidence>
<dbReference type="SUPFAM" id="SSF54919">
    <property type="entry name" value="Nucleoside diphosphate kinase, NDK"/>
    <property type="match status" value="1"/>
</dbReference>
<evidence type="ECO:0000256" key="6">
    <source>
        <dbReference type="PROSITE-ProRule" id="PRU00706"/>
    </source>
</evidence>